<dbReference type="PANTHER" id="PTHR43428">
    <property type="entry name" value="ARSENATE REDUCTASE"/>
    <property type="match status" value="1"/>
</dbReference>
<sequence length="232" mass="25806">MGKPVVAFVCTHNACRSQIAEAMARRFADDVMRACSAGTHPVETVNPDAERLLASEYEFDVASLEPKSLTCLPDVDILITMGCGVECPSLPAMYREDWGLEDPTGKGDDAFLRTMRAIQQRVIGLRARIVAGEFDRERLASNLKALGDPNRLRIVELLWDGEEQCACNLLSELEISQPTLSHHMAALRDAGIVRARKDGRWMHYQLDHDVLDAIAALLGQSIAYRAWEDPEE</sequence>
<dbReference type="InterPro" id="IPR036390">
    <property type="entry name" value="WH_DNA-bd_sf"/>
</dbReference>
<dbReference type="PRINTS" id="PR00778">
    <property type="entry name" value="HTHARSR"/>
</dbReference>
<dbReference type="PROSITE" id="PS50987">
    <property type="entry name" value="HTH_ARSR_2"/>
    <property type="match status" value="1"/>
</dbReference>
<gene>
    <name evidence="3" type="ORF">DW787_05190</name>
</gene>
<protein>
    <submittedName>
        <fullName evidence="3">ArsR family transcriptional regulator</fullName>
    </submittedName>
</protein>
<dbReference type="EMBL" id="QSJI01000003">
    <property type="protein sequence ID" value="RHD56076.1"/>
    <property type="molecule type" value="Genomic_DNA"/>
</dbReference>
<dbReference type="InterPro" id="IPR023485">
    <property type="entry name" value="Ptyr_pPase"/>
</dbReference>
<evidence type="ECO:0000313" key="4">
    <source>
        <dbReference type="Proteomes" id="UP000286050"/>
    </source>
</evidence>
<dbReference type="Gene3D" id="1.10.10.10">
    <property type="entry name" value="Winged helix-like DNA-binding domain superfamily/Winged helix DNA-binding domain"/>
    <property type="match status" value="1"/>
</dbReference>
<accession>A0A414FX46</accession>
<keyword evidence="1" id="KW-0059">Arsenical resistance</keyword>
<comment type="caution">
    <text evidence="3">The sequence shown here is derived from an EMBL/GenBank/DDBJ whole genome shotgun (WGS) entry which is preliminary data.</text>
</comment>
<dbReference type="GO" id="GO:0003700">
    <property type="term" value="F:DNA-binding transcription factor activity"/>
    <property type="evidence" value="ECO:0007669"/>
    <property type="project" value="InterPro"/>
</dbReference>
<dbReference type="InterPro" id="IPR036196">
    <property type="entry name" value="Ptyr_pPase_sf"/>
</dbReference>
<evidence type="ECO:0000259" key="2">
    <source>
        <dbReference type="PROSITE" id="PS50987"/>
    </source>
</evidence>
<dbReference type="RefSeq" id="WP_118271926.1">
    <property type="nucleotide sequence ID" value="NZ_QSJI01000003.1"/>
</dbReference>
<dbReference type="InterPro" id="IPR011991">
    <property type="entry name" value="ArsR-like_HTH"/>
</dbReference>
<dbReference type="SUPFAM" id="SSF46785">
    <property type="entry name" value="Winged helix' DNA-binding domain"/>
    <property type="match status" value="1"/>
</dbReference>
<dbReference type="SMART" id="SM00418">
    <property type="entry name" value="HTH_ARSR"/>
    <property type="match status" value="1"/>
</dbReference>
<name>A0A414FX46_9ACTN</name>
<dbReference type="Proteomes" id="UP000286050">
    <property type="component" value="Unassembled WGS sequence"/>
</dbReference>
<reference evidence="3 4" key="1">
    <citation type="submission" date="2018-08" db="EMBL/GenBank/DDBJ databases">
        <title>A genome reference for cultivated species of the human gut microbiota.</title>
        <authorList>
            <person name="Zou Y."/>
            <person name="Xue W."/>
            <person name="Luo G."/>
        </authorList>
    </citation>
    <scope>NUCLEOTIDE SEQUENCE [LARGE SCALE GENOMIC DNA]</scope>
    <source>
        <strain evidence="3 4">AM30-5LB</strain>
    </source>
</reference>
<proteinExistence type="predicted"/>
<dbReference type="Gene3D" id="3.40.50.2300">
    <property type="match status" value="1"/>
</dbReference>
<dbReference type="Pfam" id="PF01451">
    <property type="entry name" value="LMWPc"/>
    <property type="match status" value="1"/>
</dbReference>
<dbReference type="NCBIfam" id="NF033788">
    <property type="entry name" value="HTH_metalloreg"/>
    <property type="match status" value="1"/>
</dbReference>
<dbReference type="AlphaFoldDB" id="A0A414FX46"/>
<dbReference type="PANTHER" id="PTHR43428:SF1">
    <property type="entry name" value="ARSENATE REDUCTASE"/>
    <property type="match status" value="1"/>
</dbReference>
<dbReference type="CDD" id="cd00090">
    <property type="entry name" value="HTH_ARSR"/>
    <property type="match status" value="1"/>
</dbReference>
<feature type="domain" description="HTH arsR-type" evidence="2">
    <location>
        <begin position="131"/>
        <end position="229"/>
    </location>
</feature>
<dbReference type="SMART" id="SM00226">
    <property type="entry name" value="LMWPc"/>
    <property type="match status" value="1"/>
</dbReference>
<dbReference type="InterPro" id="IPR001845">
    <property type="entry name" value="HTH_ArsR_DNA-bd_dom"/>
</dbReference>
<evidence type="ECO:0000256" key="1">
    <source>
        <dbReference type="ARBA" id="ARBA00022849"/>
    </source>
</evidence>
<dbReference type="Pfam" id="PF01022">
    <property type="entry name" value="HTH_5"/>
    <property type="match status" value="1"/>
</dbReference>
<dbReference type="GO" id="GO:0046685">
    <property type="term" value="P:response to arsenic-containing substance"/>
    <property type="evidence" value="ECO:0007669"/>
    <property type="project" value="UniProtKB-KW"/>
</dbReference>
<organism evidence="3 4">
    <name type="scientific">Collinsella intestinalis</name>
    <dbReference type="NCBI Taxonomy" id="147207"/>
    <lineage>
        <taxon>Bacteria</taxon>
        <taxon>Bacillati</taxon>
        <taxon>Actinomycetota</taxon>
        <taxon>Coriobacteriia</taxon>
        <taxon>Coriobacteriales</taxon>
        <taxon>Coriobacteriaceae</taxon>
        <taxon>Collinsella</taxon>
    </lineage>
</organism>
<evidence type="ECO:0000313" key="3">
    <source>
        <dbReference type="EMBL" id="RHD56076.1"/>
    </source>
</evidence>
<dbReference type="InterPro" id="IPR036388">
    <property type="entry name" value="WH-like_DNA-bd_sf"/>
</dbReference>
<dbReference type="SUPFAM" id="SSF52788">
    <property type="entry name" value="Phosphotyrosine protein phosphatases I"/>
    <property type="match status" value="1"/>
</dbReference>